<keyword evidence="1" id="KW-0732">Signal</keyword>
<dbReference type="EMBL" id="CP070608">
    <property type="protein sequence ID" value="QSE99094.1"/>
    <property type="molecule type" value="Genomic_DNA"/>
</dbReference>
<sequence>MKKLSYLLSAAVLSLLLFSVGCDSGGDDGAPAVDQVGNTFSGTWAVDATQTGQVTFGSPSQDRTDDYSDFALTITYTAGSEGGTASIVGGPSGVRPFLGTDSWTFTPVPTDASTTQFTVTRASDGLQITVTNFSATGMTLSFSLADGGSTSRTEAVVGSWTFNLVKQ</sequence>
<reference evidence="2" key="1">
    <citation type="submission" date="2021-02" db="EMBL/GenBank/DDBJ databases">
        <title>Fulvivirga sp. S481 isolated from sea water.</title>
        <authorList>
            <person name="Bae S.S."/>
            <person name="Baek K."/>
        </authorList>
    </citation>
    <scope>NUCLEOTIDE SEQUENCE</scope>
    <source>
        <strain evidence="2">S481</strain>
    </source>
</reference>
<protein>
    <recommendedName>
        <fullName evidence="4">Lipocalin-like domain-containing protein</fullName>
    </recommendedName>
</protein>
<organism evidence="2 3">
    <name type="scientific">Fulvivirga lutea</name>
    <dbReference type="NCBI Taxonomy" id="2810512"/>
    <lineage>
        <taxon>Bacteria</taxon>
        <taxon>Pseudomonadati</taxon>
        <taxon>Bacteroidota</taxon>
        <taxon>Cytophagia</taxon>
        <taxon>Cytophagales</taxon>
        <taxon>Fulvivirgaceae</taxon>
        <taxon>Fulvivirga</taxon>
    </lineage>
</organism>
<name>A0A974WJH8_9BACT</name>
<dbReference type="RefSeq" id="WP_205723605.1">
    <property type="nucleotide sequence ID" value="NZ_CP070608.1"/>
</dbReference>
<dbReference type="Proteomes" id="UP000662783">
    <property type="component" value="Chromosome"/>
</dbReference>
<keyword evidence="3" id="KW-1185">Reference proteome</keyword>
<feature type="signal peptide" evidence="1">
    <location>
        <begin position="1"/>
        <end position="25"/>
    </location>
</feature>
<feature type="chain" id="PRO_5037837093" description="Lipocalin-like domain-containing protein" evidence="1">
    <location>
        <begin position="26"/>
        <end position="167"/>
    </location>
</feature>
<evidence type="ECO:0000313" key="2">
    <source>
        <dbReference type="EMBL" id="QSE99094.1"/>
    </source>
</evidence>
<dbReference type="KEGG" id="fuv:JR347_08405"/>
<evidence type="ECO:0008006" key="4">
    <source>
        <dbReference type="Google" id="ProtNLM"/>
    </source>
</evidence>
<evidence type="ECO:0000256" key="1">
    <source>
        <dbReference type="SAM" id="SignalP"/>
    </source>
</evidence>
<gene>
    <name evidence="2" type="ORF">JR347_08405</name>
</gene>
<dbReference type="PROSITE" id="PS51257">
    <property type="entry name" value="PROKAR_LIPOPROTEIN"/>
    <property type="match status" value="1"/>
</dbReference>
<evidence type="ECO:0000313" key="3">
    <source>
        <dbReference type="Proteomes" id="UP000662783"/>
    </source>
</evidence>
<proteinExistence type="predicted"/>
<accession>A0A974WJH8</accession>
<dbReference type="AlphaFoldDB" id="A0A974WJH8"/>